<dbReference type="OrthoDB" id="20105at2759"/>
<dbReference type="PANTHER" id="PTHR40069">
    <property type="entry name" value="YWBE PROTEIN"/>
    <property type="match status" value="1"/>
</dbReference>
<protein>
    <recommendedName>
        <fullName evidence="4">YwbE family protein</fullName>
    </recommendedName>
</protein>
<name>A0A0L0G6V0_9EUKA</name>
<keyword evidence="3" id="KW-1185">Reference proteome</keyword>
<organism evidence="2 3">
    <name type="scientific">Sphaeroforma arctica JP610</name>
    <dbReference type="NCBI Taxonomy" id="667725"/>
    <lineage>
        <taxon>Eukaryota</taxon>
        <taxon>Ichthyosporea</taxon>
        <taxon>Ichthyophonida</taxon>
        <taxon>Sphaeroforma</taxon>
    </lineage>
</organism>
<proteinExistence type="predicted"/>
<feature type="compositionally biased region" description="Low complexity" evidence="1">
    <location>
        <begin position="86"/>
        <end position="113"/>
    </location>
</feature>
<feature type="region of interest" description="Disordered" evidence="1">
    <location>
        <begin position="165"/>
        <end position="191"/>
    </location>
</feature>
<evidence type="ECO:0000256" key="1">
    <source>
        <dbReference type="SAM" id="MobiDB-lite"/>
    </source>
</evidence>
<dbReference type="GeneID" id="25903644"/>
<dbReference type="EMBL" id="KQ241750">
    <property type="protein sequence ID" value="KNC84649.1"/>
    <property type="molecule type" value="Genomic_DNA"/>
</dbReference>
<dbReference type="Proteomes" id="UP000054560">
    <property type="component" value="Unassembled WGS sequence"/>
</dbReference>
<dbReference type="NCBIfam" id="TIGR03833">
    <property type="entry name" value="YwbE family protein"/>
    <property type="match status" value="1"/>
</dbReference>
<dbReference type="eggNOG" id="ENOG502SA6U">
    <property type="taxonomic scope" value="Eukaryota"/>
</dbReference>
<dbReference type="Pfam" id="PF09962">
    <property type="entry name" value="DUF2196"/>
    <property type="match status" value="1"/>
</dbReference>
<feature type="compositionally biased region" description="Polar residues" evidence="1">
    <location>
        <begin position="176"/>
        <end position="190"/>
    </location>
</feature>
<dbReference type="PANTHER" id="PTHR40069:SF1">
    <property type="entry name" value="YWBE PROTEIN"/>
    <property type="match status" value="1"/>
</dbReference>
<accession>A0A0L0G6V0</accession>
<gene>
    <name evidence="2" type="ORF">SARC_03140</name>
</gene>
<dbReference type="AlphaFoldDB" id="A0A0L0G6V0"/>
<dbReference type="RefSeq" id="XP_014158551.1">
    <property type="nucleotide sequence ID" value="XM_014303076.1"/>
</dbReference>
<feature type="region of interest" description="Disordered" evidence="1">
    <location>
        <begin position="62"/>
        <end position="140"/>
    </location>
</feature>
<reference evidence="2 3" key="1">
    <citation type="submission" date="2011-02" db="EMBL/GenBank/DDBJ databases">
        <title>The Genome Sequence of Sphaeroforma arctica JP610.</title>
        <authorList>
            <consortium name="The Broad Institute Genome Sequencing Platform"/>
            <person name="Russ C."/>
            <person name="Cuomo C."/>
            <person name="Young S.K."/>
            <person name="Zeng Q."/>
            <person name="Gargeya S."/>
            <person name="Alvarado L."/>
            <person name="Berlin A."/>
            <person name="Chapman S.B."/>
            <person name="Chen Z."/>
            <person name="Freedman E."/>
            <person name="Gellesch M."/>
            <person name="Goldberg J."/>
            <person name="Griggs A."/>
            <person name="Gujja S."/>
            <person name="Heilman E."/>
            <person name="Heiman D."/>
            <person name="Howarth C."/>
            <person name="Mehta T."/>
            <person name="Neiman D."/>
            <person name="Pearson M."/>
            <person name="Roberts A."/>
            <person name="Saif S."/>
            <person name="Shea T."/>
            <person name="Shenoy N."/>
            <person name="Sisk P."/>
            <person name="Stolte C."/>
            <person name="Sykes S."/>
            <person name="White J."/>
            <person name="Yandava C."/>
            <person name="Burger G."/>
            <person name="Gray M.W."/>
            <person name="Holland P.W.H."/>
            <person name="King N."/>
            <person name="Lang F.B.F."/>
            <person name="Roger A.J."/>
            <person name="Ruiz-Trillo I."/>
            <person name="Haas B."/>
            <person name="Nusbaum C."/>
            <person name="Birren B."/>
        </authorList>
    </citation>
    <scope>NUCLEOTIDE SEQUENCE [LARGE SCALE GENOMIC DNA]</scope>
    <source>
        <strain evidence="2 3">JP610</strain>
    </source>
</reference>
<evidence type="ECO:0000313" key="2">
    <source>
        <dbReference type="EMBL" id="KNC84649.1"/>
    </source>
</evidence>
<sequence length="214" mass="23189">MSGTVRASIQRGAKVSVVLKCDQPTGKLTLGVVDALLTNSAQHPQGIKVRLRSGQVGRVKTVHESGDGAEVTSTHQGVIDGGYTGRGSPNNWNRTNNRSRRSPNSQRPSPGGSIAESSNAYRERHRKFGTSARVVNDGYGDDDMSAYMRPSSAEGNVLSAWLAPQLDDGNNDEMDWTTNESPSGLESAENTRVWRVRQMQKQQAKALRVPSGRV</sequence>
<dbReference type="InterPro" id="IPR019240">
    <property type="entry name" value="DUF2196"/>
</dbReference>
<evidence type="ECO:0008006" key="4">
    <source>
        <dbReference type="Google" id="ProtNLM"/>
    </source>
</evidence>
<evidence type="ECO:0000313" key="3">
    <source>
        <dbReference type="Proteomes" id="UP000054560"/>
    </source>
</evidence>